<gene>
    <name evidence="11" type="primary">tmk</name>
    <name evidence="13" type="ORF">IAD46_03250</name>
</gene>
<name>A0A9D1GR85_9MOLU</name>
<evidence type="ECO:0000256" key="6">
    <source>
        <dbReference type="ARBA" id="ARBA00022741"/>
    </source>
</evidence>
<dbReference type="InterPro" id="IPR018094">
    <property type="entry name" value="Thymidylate_kinase"/>
</dbReference>
<dbReference type="GO" id="GO:0004798">
    <property type="term" value="F:dTMP kinase activity"/>
    <property type="evidence" value="ECO:0007669"/>
    <property type="project" value="UniProtKB-UniRule"/>
</dbReference>
<dbReference type="InterPro" id="IPR027417">
    <property type="entry name" value="P-loop_NTPase"/>
</dbReference>
<dbReference type="Pfam" id="PF02223">
    <property type="entry name" value="Thymidylate_kin"/>
    <property type="match status" value="1"/>
</dbReference>
<dbReference type="GO" id="GO:0006233">
    <property type="term" value="P:dTDP biosynthetic process"/>
    <property type="evidence" value="ECO:0007669"/>
    <property type="project" value="InterPro"/>
</dbReference>
<evidence type="ECO:0000256" key="9">
    <source>
        <dbReference type="ARBA" id="ARBA00048743"/>
    </source>
</evidence>
<keyword evidence="6 11" id="KW-0547">Nucleotide-binding</keyword>
<dbReference type="GO" id="GO:0006235">
    <property type="term" value="P:dTTP biosynthetic process"/>
    <property type="evidence" value="ECO:0007669"/>
    <property type="project" value="UniProtKB-UniRule"/>
</dbReference>
<dbReference type="FunFam" id="3.40.50.300:FF:000225">
    <property type="entry name" value="Thymidylate kinase"/>
    <property type="match status" value="1"/>
</dbReference>
<evidence type="ECO:0000256" key="11">
    <source>
        <dbReference type="HAMAP-Rule" id="MF_00165"/>
    </source>
</evidence>
<evidence type="ECO:0000256" key="5">
    <source>
        <dbReference type="ARBA" id="ARBA00022727"/>
    </source>
</evidence>
<accession>A0A9D1GR85</accession>
<comment type="similarity">
    <text evidence="1 11">Belongs to the thymidylate kinase family.</text>
</comment>
<dbReference type="NCBIfam" id="TIGR00041">
    <property type="entry name" value="DTMP_kinase"/>
    <property type="match status" value="1"/>
</dbReference>
<dbReference type="Gene3D" id="3.40.50.300">
    <property type="entry name" value="P-loop containing nucleotide triphosphate hydrolases"/>
    <property type="match status" value="1"/>
</dbReference>
<dbReference type="InterPro" id="IPR039430">
    <property type="entry name" value="Thymidylate_kin-like_dom"/>
</dbReference>
<dbReference type="GO" id="GO:0005829">
    <property type="term" value="C:cytosol"/>
    <property type="evidence" value="ECO:0007669"/>
    <property type="project" value="TreeGrafter"/>
</dbReference>
<reference evidence="13" key="1">
    <citation type="submission" date="2020-10" db="EMBL/GenBank/DDBJ databases">
        <authorList>
            <person name="Gilroy R."/>
        </authorList>
    </citation>
    <scope>NUCLEOTIDE SEQUENCE</scope>
    <source>
        <strain evidence="13">ChiW17-6978</strain>
    </source>
</reference>
<evidence type="ECO:0000313" key="13">
    <source>
        <dbReference type="EMBL" id="HIT50023.1"/>
    </source>
</evidence>
<keyword evidence="4 11" id="KW-0808">Transferase</keyword>
<sequence length="206" mass="23411">MKRGKFITFEGGECSGKTSIIERVCEVFDQLGIPYISTREPGGIDISEQIRKVILDVRNTAMTKETEALLYAASRMQHLSERILPALEAGKVVLCDRYIDSSLAYQGYARGLGIDDVLKINHFALKSLPDLTFFIDVKPKTALSRLNERAKLDRLDLETMKFHEDVYQGYLKLCGKYPDRIVMIDGNRPLEEITNDCIKRILTFIS</sequence>
<evidence type="ECO:0000256" key="10">
    <source>
        <dbReference type="ARBA" id="ARBA00057735"/>
    </source>
</evidence>
<dbReference type="HAMAP" id="MF_00165">
    <property type="entry name" value="Thymidylate_kinase"/>
    <property type="match status" value="1"/>
</dbReference>
<dbReference type="EC" id="2.7.4.9" evidence="2 11"/>
<proteinExistence type="inferred from homology"/>
<keyword evidence="7 11" id="KW-0418">Kinase</keyword>
<dbReference type="PANTHER" id="PTHR10344">
    <property type="entry name" value="THYMIDYLATE KINASE"/>
    <property type="match status" value="1"/>
</dbReference>
<evidence type="ECO:0000256" key="7">
    <source>
        <dbReference type="ARBA" id="ARBA00022777"/>
    </source>
</evidence>
<feature type="domain" description="Thymidylate kinase-like" evidence="12">
    <location>
        <begin position="9"/>
        <end position="196"/>
    </location>
</feature>
<dbReference type="InterPro" id="IPR018095">
    <property type="entry name" value="Thymidylate_kin_CS"/>
</dbReference>
<evidence type="ECO:0000256" key="2">
    <source>
        <dbReference type="ARBA" id="ARBA00012980"/>
    </source>
</evidence>
<evidence type="ECO:0000313" key="14">
    <source>
        <dbReference type="Proteomes" id="UP000886758"/>
    </source>
</evidence>
<keyword evidence="8 11" id="KW-0067">ATP-binding</keyword>
<dbReference type="GO" id="GO:0006227">
    <property type="term" value="P:dUDP biosynthetic process"/>
    <property type="evidence" value="ECO:0007669"/>
    <property type="project" value="TreeGrafter"/>
</dbReference>
<dbReference type="PROSITE" id="PS01331">
    <property type="entry name" value="THYMIDYLATE_KINASE"/>
    <property type="match status" value="1"/>
</dbReference>
<evidence type="ECO:0000259" key="12">
    <source>
        <dbReference type="Pfam" id="PF02223"/>
    </source>
</evidence>
<feature type="binding site" evidence="11">
    <location>
        <begin position="11"/>
        <end position="18"/>
    </location>
    <ligand>
        <name>ATP</name>
        <dbReference type="ChEBI" id="CHEBI:30616"/>
    </ligand>
</feature>
<evidence type="ECO:0000256" key="8">
    <source>
        <dbReference type="ARBA" id="ARBA00022840"/>
    </source>
</evidence>
<dbReference type="SUPFAM" id="SSF52540">
    <property type="entry name" value="P-loop containing nucleoside triphosphate hydrolases"/>
    <property type="match status" value="1"/>
</dbReference>
<evidence type="ECO:0000256" key="3">
    <source>
        <dbReference type="ARBA" id="ARBA00017144"/>
    </source>
</evidence>
<dbReference type="AlphaFoldDB" id="A0A9D1GR85"/>
<reference evidence="13" key="2">
    <citation type="journal article" date="2021" name="PeerJ">
        <title>Extensive microbial diversity within the chicken gut microbiome revealed by metagenomics and culture.</title>
        <authorList>
            <person name="Gilroy R."/>
            <person name="Ravi A."/>
            <person name="Getino M."/>
            <person name="Pursley I."/>
            <person name="Horton D.L."/>
            <person name="Alikhan N.F."/>
            <person name="Baker D."/>
            <person name="Gharbi K."/>
            <person name="Hall N."/>
            <person name="Watson M."/>
            <person name="Adriaenssens E.M."/>
            <person name="Foster-Nyarko E."/>
            <person name="Jarju S."/>
            <person name="Secka A."/>
            <person name="Antonio M."/>
            <person name="Oren A."/>
            <person name="Chaudhuri R.R."/>
            <person name="La Ragione R."/>
            <person name="Hildebrand F."/>
            <person name="Pallen M.J."/>
        </authorList>
    </citation>
    <scope>NUCLEOTIDE SEQUENCE</scope>
    <source>
        <strain evidence="13">ChiW17-6978</strain>
    </source>
</reference>
<evidence type="ECO:0000256" key="1">
    <source>
        <dbReference type="ARBA" id="ARBA00009776"/>
    </source>
</evidence>
<keyword evidence="5 11" id="KW-0545">Nucleotide biosynthesis</keyword>
<comment type="function">
    <text evidence="10 11">Phosphorylation of dTMP to form dTDP in both de novo and salvage pathways of dTTP synthesis.</text>
</comment>
<dbReference type="PANTHER" id="PTHR10344:SF4">
    <property type="entry name" value="UMP-CMP KINASE 2, MITOCHONDRIAL"/>
    <property type="match status" value="1"/>
</dbReference>
<dbReference type="GO" id="GO:0005524">
    <property type="term" value="F:ATP binding"/>
    <property type="evidence" value="ECO:0007669"/>
    <property type="project" value="UniProtKB-UniRule"/>
</dbReference>
<evidence type="ECO:0000256" key="4">
    <source>
        <dbReference type="ARBA" id="ARBA00022679"/>
    </source>
</evidence>
<protein>
    <recommendedName>
        <fullName evidence="3 11">Thymidylate kinase</fullName>
        <ecNumber evidence="2 11">2.7.4.9</ecNumber>
    </recommendedName>
    <alternativeName>
        <fullName evidence="11">dTMP kinase</fullName>
    </alternativeName>
</protein>
<dbReference type="CDD" id="cd01672">
    <property type="entry name" value="TMPK"/>
    <property type="match status" value="1"/>
</dbReference>
<dbReference type="EMBL" id="DVLF01000101">
    <property type="protein sequence ID" value="HIT50023.1"/>
    <property type="molecule type" value="Genomic_DNA"/>
</dbReference>
<comment type="caution">
    <text evidence="13">The sequence shown here is derived from an EMBL/GenBank/DDBJ whole genome shotgun (WGS) entry which is preliminary data.</text>
</comment>
<comment type="catalytic activity">
    <reaction evidence="9 11">
        <text>dTMP + ATP = dTDP + ADP</text>
        <dbReference type="Rhea" id="RHEA:13517"/>
        <dbReference type="ChEBI" id="CHEBI:30616"/>
        <dbReference type="ChEBI" id="CHEBI:58369"/>
        <dbReference type="ChEBI" id="CHEBI:63528"/>
        <dbReference type="ChEBI" id="CHEBI:456216"/>
        <dbReference type="EC" id="2.7.4.9"/>
    </reaction>
</comment>
<organism evidence="13 14">
    <name type="scientific">Candidatus Pelethenecus faecipullorum</name>
    <dbReference type="NCBI Taxonomy" id="2840900"/>
    <lineage>
        <taxon>Bacteria</taxon>
        <taxon>Bacillati</taxon>
        <taxon>Mycoplasmatota</taxon>
        <taxon>Mollicutes</taxon>
        <taxon>Candidatus Pelethenecus</taxon>
    </lineage>
</organism>
<dbReference type="Proteomes" id="UP000886758">
    <property type="component" value="Unassembled WGS sequence"/>
</dbReference>